<name>A0A2P1PXD5_9GAMM</name>
<evidence type="ECO:0000313" key="1">
    <source>
        <dbReference type="EMBL" id="AVP99497.1"/>
    </source>
</evidence>
<dbReference type="RefSeq" id="WP_106893414.1">
    <property type="nucleotide sequence ID" value="NZ_CP027860.1"/>
</dbReference>
<organism evidence="1 2">
    <name type="scientific">Ahniella affigens</name>
    <dbReference type="NCBI Taxonomy" id="2021234"/>
    <lineage>
        <taxon>Bacteria</taxon>
        <taxon>Pseudomonadati</taxon>
        <taxon>Pseudomonadota</taxon>
        <taxon>Gammaproteobacteria</taxon>
        <taxon>Lysobacterales</taxon>
        <taxon>Rhodanobacteraceae</taxon>
        <taxon>Ahniella</taxon>
    </lineage>
</organism>
<reference evidence="1 2" key="1">
    <citation type="submission" date="2018-03" db="EMBL/GenBank/DDBJ databases">
        <title>Ahniella affigens gen. nov., sp. nov., a gammaproteobacterium isolated from sandy soil near a stream.</title>
        <authorList>
            <person name="Ko Y."/>
            <person name="Kim J.-H."/>
        </authorList>
    </citation>
    <scope>NUCLEOTIDE SEQUENCE [LARGE SCALE GENOMIC DNA]</scope>
    <source>
        <strain evidence="1 2">D13</strain>
    </source>
</reference>
<keyword evidence="2" id="KW-1185">Reference proteome</keyword>
<dbReference type="AlphaFoldDB" id="A0A2P1PXD5"/>
<dbReference type="KEGG" id="xba:C7S18_20995"/>
<reference evidence="1 2" key="2">
    <citation type="submission" date="2018-03" db="EMBL/GenBank/DDBJ databases">
        <authorList>
            <person name="Keele B.F."/>
        </authorList>
    </citation>
    <scope>NUCLEOTIDE SEQUENCE [LARGE SCALE GENOMIC DNA]</scope>
    <source>
        <strain evidence="1 2">D13</strain>
    </source>
</reference>
<proteinExistence type="predicted"/>
<dbReference type="OrthoDB" id="9811476at2"/>
<evidence type="ECO:0000313" key="2">
    <source>
        <dbReference type="Proteomes" id="UP000241074"/>
    </source>
</evidence>
<sequence length="235" mass="25478">MSRCLGVDGAGSGWLAVWRQGSELGWKRYEDAESLWLSNIDASVIAVDIPIGLEDGSARATDRLARAFVGGKRASSVFAAPMRPALNAANRLEAQTIQRQLGGMGVAAQAFAIYPKIRQWDHLLRGDANARACVHEIHPEVSFAAMRGGFGQGIVAPKRTLEGQEIRLALLAKYFGPKRVERLRAAIPKRIAAIDDVHDALAALWSAERIASGTAQSLPDPPRVDSLGLRMAIWY</sequence>
<protein>
    <submittedName>
        <fullName evidence="1">DUF429 domain-containing protein</fullName>
    </submittedName>
</protein>
<gene>
    <name evidence="1" type="ORF">C7S18_20995</name>
</gene>
<dbReference type="Pfam" id="PF04250">
    <property type="entry name" value="DUF429"/>
    <property type="match status" value="1"/>
</dbReference>
<dbReference type="Proteomes" id="UP000241074">
    <property type="component" value="Chromosome"/>
</dbReference>
<dbReference type="InterPro" id="IPR007362">
    <property type="entry name" value="DUF429"/>
</dbReference>
<dbReference type="EMBL" id="CP027860">
    <property type="protein sequence ID" value="AVP99497.1"/>
    <property type="molecule type" value="Genomic_DNA"/>
</dbReference>
<accession>A0A2P1PXD5</accession>